<dbReference type="HAMAP" id="MF_00224">
    <property type="entry name" value="DHO_dh_type1"/>
    <property type="match status" value="1"/>
</dbReference>
<feature type="binding site" evidence="9">
    <location>
        <position position="30"/>
    </location>
    <ligand>
        <name>FMN</name>
        <dbReference type="ChEBI" id="CHEBI:58210"/>
    </ligand>
</feature>
<dbReference type="PANTHER" id="PTHR48109:SF1">
    <property type="entry name" value="DIHYDROOROTATE DEHYDROGENASE (FUMARATE)"/>
    <property type="match status" value="1"/>
</dbReference>
<comment type="function">
    <text evidence="9">Catalyzes the conversion of dihydroorotate to orotate.</text>
</comment>
<keyword evidence="12" id="KW-1185">Reference proteome</keyword>
<proteinExistence type="inferred from homology"/>
<keyword evidence="7 9" id="KW-0665">Pyrimidine biosynthesis</keyword>
<dbReference type="Pfam" id="PF01180">
    <property type="entry name" value="DHO_dh"/>
    <property type="match status" value="1"/>
</dbReference>
<keyword evidence="5 9" id="KW-0285">Flavoprotein</keyword>
<evidence type="ECO:0000313" key="12">
    <source>
        <dbReference type="Proteomes" id="UP000001887"/>
    </source>
</evidence>
<keyword evidence="8 9" id="KW-0560">Oxidoreductase</keyword>
<dbReference type="NCBIfam" id="TIGR01037">
    <property type="entry name" value="pyrD_sub1_fam"/>
    <property type="match status" value="1"/>
</dbReference>
<feature type="binding site" evidence="9">
    <location>
        <position position="136"/>
    </location>
    <ligand>
        <name>substrate</name>
    </ligand>
</feature>
<feature type="binding site" evidence="9">
    <location>
        <begin position="273"/>
        <end position="274"/>
    </location>
    <ligand>
        <name>FMN</name>
        <dbReference type="ChEBI" id="CHEBI:58210"/>
    </ligand>
</feature>
<dbReference type="OrthoDB" id="9794954at2"/>
<dbReference type="GO" id="GO:0044205">
    <property type="term" value="P:'de novo' UMP biosynthetic process"/>
    <property type="evidence" value="ECO:0007669"/>
    <property type="project" value="UniProtKB-UniRule"/>
</dbReference>
<comment type="cofactor">
    <cofactor evidence="9">
        <name>FMN</name>
        <dbReference type="ChEBI" id="CHEBI:58210"/>
    </cofactor>
    <text evidence="9">Binds 1 FMN per subunit.</text>
</comment>
<feature type="binding site" evidence="9">
    <location>
        <begin position="78"/>
        <end position="82"/>
    </location>
    <ligand>
        <name>substrate</name>
    </ligand>
</feature>
<dbReference type="EMBL" id="CP001848">
    <property type="protein sequence ID" value="ADB17780.1"/>
    <property type="molecule type" value="Genomic_DNA"/>
</dbReference>
<sequence length="315" mass="32633">MAPAASIASGVDLSVTLGRLRLRNPILTASGTFGYAREMESLVDFSKLGGILPKTVTQQPRAGNTPWRTVETTAGLLNAIGLDNDGIETFIAHHMPYLGSLPTSIIVSIAGSNHNEFVAMAGRLSDIDGIAAIELNISCPNVAHGIDFGADASLCEKLVSDCVKATRHPILAKLTPNVTRIADVAKGAANGGADALSLINTVQGMAIDWRKQKPLLGNVMGGLSGPAIKPIALRCVHQVRQAVSTPIIGIGGIATIDDVMEFIVAGASAVQIGTANYYDPTVTMKLAAALPFALQEIGAKSIAEVVGSLKLPGKP</sequence>
<feature type="binding site" evidence="9">
    <location>
        <position position="173"/>
    </location>
    <ligand>
        <name>FMN</name>
        <dbReference type="ChEBI" id="CHEBI:58210"/>
    </ligand>
</feature>
<keyword evidence="6 9" id="KW-0288">FMN</keyword>
<feature type="binding site" evidence="9">
    <location>
        <position position="225"/>
    </location>
    <ligand>
        <name>FMN</name>
        <dbReference type="ChEBI" id="CHEBI:58210"/>
    </ligand>
</feature>
<comment type="caution">
    <text evidence="9">Lacks conserved residue(s) required for the propagation of feature annotation.</text>
</comment>
<reference evidence="11 12" key="1">
    <citation type="journal article" date="2009" name="Stand. Genomic Sci.">
        <title>Complete genome sequence of Pirellula staleyi type strain (ATCC 27377).</title>
        <authorList>
            <person name="Clum A."/>
            <person name="Tindall B.J."/>
            <person name="Sikorski J."/>
            <person name="Ivanova N."/>
            <person name="Mavrommatis K."/>
            <person name="Lucas S."/>
            <person name="Glavina del Rio T."/>
            <person name="Nolan M."/>
            <person name="Chen F."/>
            <person name="Tice H."/>
            <person name="Pitluck S."/>
            <person name="Cheng J.F."/>
            <person name="Chertkov O."/>
            <person name="Brettin T."/>
            <person name="Han C."/>
            <person name="Detter J.C."/>
            <person name="Kuske C."/>
            <person name="Bruce D."/>
            <person name="Goodwin L."/>
            <person name="Ovchinikova G."/>
            <person name="Pati A."/>
            <person name="Mikhailova N."/>
            <person name="Chen A."/>
            <person name="Palaniappan K."/>
            <person name="Land M."/>
            <person name="Hauser L."/>
            <person name="Chang Y.J."/>
            <person name="Jeffries C.D."/>
            <person name="Chain P."/>
            <person name="Rohde M."/>
            <person name="Goker M."/>
            <person name="Bristow J."/>
            <person name="Eisen J.A."/>
            <person name="Markowitz V."/>
            <person name="Hugenholtz P."/>
            <person name="Kyrpides N.C."/>
            <person name="Klenk H.P."/>
            <person name="Lapidus A."/>
        </authorList>
    </citation>
    <scope>NUCLEOTIDE SEQUENCE [LARGE SCALE GENOMIC DNA]</scope>
    <source>
        <strain evidence="12">ATCC 27377 / DSM 6068 / ICPB 4128</strain>
    </source>
</reference>
<dbReference type="InterPro" id="IPR001295">
    <property type="entry name" value="Dihydroorotate_DH_CS"/>
</dbReference>
<protein>
    <recommendedName>
        <fullName evidence="9">Dihydroorotate dehydrogenase</fullName>
        <shortName evidence="9">DHOD</shortName>
        <shortName evidence="9">DHODase</shortName>
        <shortName evidence="9">DHOdehase</shortName>
        <ecNumber evidence="9">1.3.-.-</ecNumber>
    </recommendedName>
</protein>
<feature type="active site" description="Nucleophile" evidence="9">
    <location>
        <position position="139"/>
    </location>
</feature>
<dbReference type="KEGG" id="psl:Psta_3116"/>
<dbReference type="HOGENOM" id="CLU_042042_0_0_0"/>
<dbReference type="InterPro" id="IPR012135">
    <property type="entry name" value="Dihydroorotate_DH_1_2"/>
</dbReference>
<evidence type="ECO:0000259" key="10">
    <source>
        <dbReference type="Pfam" id="PF01180"/>
    </source>
</evidence>
<dbReference type="CDD" id="cd04740">
    <property type="entry name" value="DHOD_1B_like"/>
    <property type="match status" value="1"/>
</dbReference>
<evidence type="ECO:0000256" key="1">
    <source>
        <dbReference type="ARBA" id="ARBA00004496"/>
    </source>
</evidence>
<name>D2QWH7_PIRSD</name>
<gene>
    <name evidence="9" type="primary">pyrD</name>
    <name evidence="11" type="ordered locus">Psta_3116</name>
</gene>
<dbReference type="InterPro" id="IPR049622">
    <property type="entry name" value="Dihydroorotate_DH_I"/>
</dbReference>
<dbReference type="eggNOG" id="COG0167">
    <property type="taxonomic scope" value="Bacteria"/>
</dbReference>
<evidence type="ECO:0000256" key="4">
    <source>
        <dbReference type="ARBA" id="ARBA00022490"/>
    </source>
</evidence>
<dbReference type="UniPathway" id="UPA00070"/>
<keyword evidence="4 9" id="KW-0963">Cytoplasm</keyword>
<evidence type="ECO:0000256" key="9">
    <source>
        <dbReference type="HAMAP-Rule" id="MF_00224"/>
    </source>
</evidence>
<accession>D2QWH7</accession>
<evidence type="ECO:0000256" key="6">
    <source>
        <dbReference type="ARBA" id="ARBA00022643"/>
    </source>
</evidence>
<dbReference type="FunFam" id="3.20.20.70:FF:000027">
    <property type="entry name" value="Dihydropyrimidine dehydrogenase [NADP(+)]"/>
    <property type="match status" value="1"/>
</dbReference>
<dbReference type="GO" id="GO:0005737">
    <property type="term" value="C:cytoplasm"/>
    <property type="evidence" value="ECO:0007669"/>
    <property type="project" value="UniProtKB-SubCell"/>
</dbReference>
<evidence type="ECO:0000256" key="8">
    <source>
        <dbReference type="ARBA" id="ARBA00023002"/>
    </source>
</evidence>
<dbReference type="InterPro" id="IPR050074">
    <property type="entry name" value="DHO_dehydrogenase"/>
</dbReference>
<comment type="pathway">
    <text evidence="2 9">Pyrimidine metabolism; UMP biosynthesis via de novo pathway.</text>
</comment>
<dbReference type="SUPFAM" id="SSF51395">
    <property type="entry name" value="FMN-linked oxidoreductases"/>
    <property type="match status" value="1"/>
</dbReference>
<dbReference type="InterPro" id="IPR013785">
    <property type="entry name" value="Aldolase_TIM"/>
</dbReference>
<evidence type="ECO:0000256" key="5">
    <source>
        <dbReference type="ARBA" id="ARBA00022630"/>
    </source>
</evidence>
<feature type="binding site" evidence="9">
    <location>
        <begin position="54"/>
        <end position="55"/>
    </location>
    <ligand>
        <name>FMN</name>
        <dbReference type="ChEBI" id="CHEBI:58210"/>
    </ligand>
</feature>
<feature type="domain" description="Dihydroorotate dehydrogenase catalytic" evidence="10">
    <location>
        <begin position="13"/>
        <end position="290"/>
    </location>
</feature>
<dbReference type="PIRSF" id="PIRSF000164">
    <property type="entry name" value="DHO_oxidase"/>
    <property type="match status" value="1"/>
</dbReference>
<feature type="binding site" evidence="9">
    <location>
        <position position="199"/>
    </location>
    <ligand>
        <name>FMN</name>
        <dbReference type="ChEBI" id="CHEBI:58210"/>
    </ligand>
</feature>
<dbReference type="InterPro" id="IPR024920">
    <property type="entry name" value="Dihydroorotate_DH_1"/>
</dbReference>
<evidence type="ECO:0000256" key="7">
    <source>
        <dbReference type="ARBA" id="ARBA00022975"/>
    </source>
</evidence>
<dbReference type="STRING" id="530564.Psta_3116"/>
<comment type="subcellular location">
    <subcellularLocation>
        <location evidence="1 9">Cytoplasm</location>
    </subcellularLocation>
</comment>
<dbReference type="NCBIfam" id="NF005574">
    <property type="entry name" value="PRK07259.1"/>
    <property type="match status" value="1"/>
</dbReference>
<dbReference type="PANTHER" id="PTHR48109">
    <property type="entry name" value="DIHYDROOROTATE DEHYDROGENASE (QUINONE), MITOCHONDRIAL-RELATED"/>
    <property type="match status" value="1"/>
</dbReference>
<comment type="catalytic activity">
    <reaction evidence="9">
        <text>(S)-dihydroorotate + A = orotate + AH2</text>
        <dbReference type="Rhea" id="RHEA:18073"/>
        <dbReference type="ChEBI" id="CHEBI:13193"/>
        <dbReference type="ChEBI" id="CHEBI:17499"/>
        <dbReference type="ChEBI" id="CHEBI:30839"/>
        <dbReference type="ChEBI" id="CHEBI:30864"/>
    </reaction>
</comment>
<feature type="binding site" evidence="9">
    <location>
        <position position="54"/>
    </location>
    <ligand>
        <name>substrate</name>
    </ligand>
</feature>
<dbReference type="GO" id="GO:0006207">
    <property type="term" value="P:'de novo' pyrimidine nucleobase biosynthetic process"/>
    <property type="evidence" value="ECO:0007669"/>
    <property type="project" value="InterPro"/>
</dbReference>
<dbReference type="InterPro" id="IPR005720">
    <property type="entry name" value="Dihydroorotate_DH_cat"/>
</dbReference>
<dbReference type="Gene3D" id="3.20.20.70">
    <property type="entry name" value="Aldolase class I"/>
    <property type="match status" value="1"/>
</dbReference>
<evidence type="ECO:0000313" key="11">
    <source>
        <dbReference type="EMBL" id="ADB17780.1"/>
    </source>
</evidence>
<feature type="binding site" evidence="9">
    <location>
        <position position="136"/>
    </location>
    <ligand>
        <name>FMN</name>
        <dbReference type="ChEBI" id="CHEBI:58210"/>
    </ligand>
</feature>
<dbReference type="EC" id="1.3.-.-" evidence="9"/>
<feature type="binding site" evidence="9">
    <location>
        <begin position="200"/>
        <end position="201"/>
    </location>
    <ligand>
        <name>substrate</name>
    </ligand>
</feature>
<evidence type="ECO:0000256" key="3">
    <source>
        <dbReference type="ARBA" id="ARBA00008008"/>
    </source>
</evidence>
<organism evidence="11 12">
    <name type="scientific">Pirellula staleyi (strain ATCC 27377 / DSM 6068 / ICPB 4128)</name>
    <name type="common">Pirella staleyi</name>
    <dbReference type="NCBI Taxonomy" id="530564"/>
    <lineage>
        <taxon>Bacteria</taxon>
        <taxon>Pseudomonadati</taxon>
        <taxon>Planctomycetota</taxon>
        <taxon>Planctomycetia</taxon>
        <taxon>Pirellulales</taxon>
        <taxon>Pirellulaceae</taxon>
        <taxon>Pirellula</taxon>
    </lineage>
</organism>
<dbReference type="AlphaFoldDB" id="D2QWH7"/>
<evidence type="ECO:0000256" key="2">
    <source>
        <dbReference type="ARBA" id="ARBA00004725"/>
    </source>
</evidence>
<feature type="binding site" evidence="9">
    <location>
        <begin position="251"/>
        <end position="252"/>
    </location>
    <ligand>
        <name>FMN</name>
        <dbReference type="ChEBI" id="CHEBI:58210"/>
    </ligand>
</feature>
<dbReference type="Proteomes" id="UP000001887">
    <property type="component" value="Chromosome"/>
</dbReference>
<dbReference type="PROSITE" id="PS00912">
    <property type="entry name" value="DHODEHASE_2"/>
    <property type="match status" value="1"/>
</dbReference>
<comment type="similarity">
    <text evidence="3 9">Belongs to the dihydroorotate dehydrogenase family. Type 1 subfamily.</text>
</comment>
<dbReference type="GO" id="GO:0004152">
    <property type="term" value="F:dihydroorotate dehydrogenase activity"/>
    <property type="evidence" value="ECO:0007669"/>
    <property type="project" value="UniProtKB-UniRule"/>
</dbReference>
<dbReference type="InterPro" id="IPR033888">
    <property type="entry name" value="DHOD_1B"/>
</dbReference>